<proteinExistence type="predicted"/>
<reference evidence="1" key="1">
    <citation type="submission" date="2020-03" db="EMBL/GenBank/DDBJ databases">
        <title>The deep terrestrial virosphere.</title>
        <authorList>
            <person name="Holmfeldt K."/>
            <person name="Nilsson E."/>
            <person name="Simone D."/>
            <person name="Lopez-Fernandez M."/>
            <person name="Wu X."/>
            <person name="de Brujin I."/>
            <person name="Lundin D."/>
            <person name="Andersson A."/>
            <person name="Bertilsson S."/>
            <person name="Dopson M."/>
        </authorList>
    </citation>
    <scope>NUCLEOTIDE SEQUENCE</scope>
    <source>
        <strain evidence="1">TM448A00172</strain>
        <strain evidence="2">TM448B00344</strain>
    </source>
</reference>
<dbReference type="AlphaFoldDB" id="A0A6H1ZBW6"/>
<organism evidence="1">
    <name type="scientific">viral metagenome</name>
    <dbReference type="NCBI Taxonomy" id="1070528"/>
    <lineage>
        <taxon>unclassified sequences</taxon>
        <taxon>metagenomes</taxon>
        <taxon>organismal metagenomes</taxon>
    </lineage>
</organism>
<accession>A0A6H1ZBW6</accession>
<evidence type="ECO:0000313" key="2">
    <source>
        <dbReference type="EMBL" id="QJH95090.1"/>
    </source>
</evidence>
<sequence>MNIKYYTRYIYGTPKNYVLDVKEAKILTDITGTTTLTDRHIKALKKIGLTFERVLD</sequence>
<dbReference type="EMBL" id="MT144612">
    <property type="protein sequence ID" value="QJH95090.1"/>
    <property type="molecule type" value="Genomic_DNA"/>
</dbReference>
<gene>
    <name evidence="1" type="ORF">TM448A00172_0003</name>
    <name evidence="2" type="ORF">TM448B00344_0036</name>
</gene>
<protein>
    <submittedName>
        <fullName evidence="1">Uncharacterized protein</fullName>
    </submittedName>
</protein>
<evidence type="ECO:0000313" key="1">
    <source>
        <dbReference type="EMBL" id="QJA45044.1"/>
    </source>
</evidence>
<name>A0A6H1ZBW6_9ZZZZ</name>
<dbReference type="EMBL" id="MT143985">
    <property type="protein sequence ID" value="QJA45044.1"/>
    <property type="molecule type" value="Genomic_DNA"/>
</dbReference>